<dbReference type="SUPFAM" id="SSF103481">
    <property type="entry name" value="Multidrug resistance efflux transporter EmrE"/>
    <property type="match status" value="1"/>
</dbReference>
<dbReference type="GO" id="GO:0005459">
    <property type="term" value="F:UDP-galactose transmembrane transporter activity"/>
    <property type="evidence" value="ECO:0007669"/>
    <property type="project" value="TreeGrafter"/>
</dbReference>
<keyword evidence="7 9" id="KW-0472">Membrane</keyword>
<dbReference type="PANTHER" id="PTHR10778">
    <property type="entry name" value="SOLUTE CARRIER FAMILY 35 MEMBER B"/>
    <property type="match status" value="1"/>
</dbReference>
<feature type="transmembrane region" description="Helical" evidence="9">
    <location>
        <begin position="333"/>
        <end position="351"/>
    </location>
</feature>
<feature type="transmembrane region" description="Helical" evidence="9">
    <location>
        <begin position="101"/>
        <end position="122"/>
    </location>
</feature>
<proteinExistence type="inferred from homology"/>
<dbReference type="GO" id="GO:0000139">
    <property type="term" value="C:Golgi membrane"/>
    <property type="evidence" value="ECO:0007669"/>
    <property type="project" value="TreeGrafter"/>
</dbReference>
<reference evidence="10" key="1">
    <citation type="submission" date="2016-09" db="EMBL/GenBank/DDBJ databases">
        <authorList>
            <person name="Hebert L."/>
            <person name="Moumen B."/>
        </authorList>
    </citation>
    <scope>NUCLEOTIDE SEQUENCE [LARGE SCALE GENOMIC DNA]</scope>
    <source>
        <strain evidence="10">OVI</strain>
    </source>
</reference>
<feature type="transmembrane region" description="Helical" evidence="9">
    <location>
        <begin position="226"/>
        <end position="249"/>
    </location>
</feature>
<dbReference type="GO" id="GO:0005789">
    <property type="term" value="C:endoplasmic reticulum membrane"/>
    <property type="evidence" value="ECO:0007669"/>
    <property type="project" value="UniProtKB-SubCell"/>
</dbReference>
<dbReference type="RefSeq" id="XP_067076805.1">
    <property type="nucleotide sequence ID" value="XM_067220704.1"/>
</dbReference>
<keyword evidence="3" id="KW-0813">Transport</keyword>
<keyword evidence="11" id="KW-1185">Reference proteome</keyword>
<keyword evidence="6 9" id="KW-1133">Transmembrane helix</keyword>
<feature type="transmembrane region" description="Helical" evidence="9">
    <location>
        <begin position="431"/>
        <end position="451"/>
    </location>
</feature>
<dbReference type="Proteomes" id="UP000195570">
    <property type="component" value="Unassembled WGS sequence"/>
</dbReference>
<keyword evidence="5" id="KW-0256">Endoplasmic reticulum</keyword>
<dbReference type="EMBL" id="CZPT02000227">
    <property type="protein sequence ID" value="SCU65159.1"/>
    <property type="molecule type" value="Genomic_DNA"/>
</dbReference>
<gene>
    <name evidence="10" type="ORF">TEOVI_000521700</name>
</gene>
<evidence type="ECO:0000256" key="6">
    <source>
        <dbReference type="ARBA" id="ARBA00022989"/>
    </source>
</evidence>
<name>A0A1G4I0G3_TRYEQ</name>
<dbReference type="GeneID" id="92379157"/>
<evidence type="ECO:0000313" key="10">
    <source>
        <dbReference type="EMBL" id="SCU65159.1"/>
    </source>
</evidence>
<keyword evidence="4 9" id="KW-0812">Transmembrane</keyword>
<evidence type="ECO:0000256" key="8">
    <source>
        <dbReference type="SAM" id="MobiDB-lite"/>
    </source>
</evidence>
<comment type="caution">
    <text evidence="10">The sequence shown here is derived from an EMBL/GenBank/DDBJ whole genome shotgun (WGS) entry which is preliminary data.</text>
</comment>
<evidence type="ECO:0000256" key="9">
    <source>
        <dbReference type="SAM" id="Phobius"/>
    </source>
</evidence>
<dbReference type="GO" id="GO:0005460">
    <property type="term" value="F:UDP-glucose transmembrane transporter activity"/>
    <property type="evidence" value="ECO:0007669"/>
    <property type="project" value="TreeGrafter"/>
</dbReference>
<feature type="compositionally biased region" description="Basic and acidic residues" evidence="8">
    <location>
        <begin position="131"/>
        <end position="142"/>
    </location>
</feature>
<protein>
    <submittedName>
        <fullName evidence="10">UAA transporter family, putative</fullName>
    </submittedName>
</protein>
<evidence type="ECO:0000256" key="3">
    <source>
        <dbReference type="ARBA" id="ARBA00022448"/>
    </source>
</evidence>
<feature type="region of interest" description="Disordered" evidence="8">
    <location>
        <begin position="131"/>
        <end position="190"/>
    </location>
</feature>
<feature type="transmembrane region" description="Helical" evidence="9">
    <location>
        <begin position="471"/>
        <end position="488"/>
    </location>
</feature>
<evidence type="ECO:0000256" key="4">
    <source>
        <dbReference type="ARBA" id="ARBA00022692"/>
    </source>
</evidence>
<comment type="similarity">
    <text evidence="2">Belongs to the nucleotide-sugar transporter family. SLC35B subfamily.</text>
</comment>
<feature type="transmembrane region" description="Helical" evidence="9">
    <location>
        <begin position="51"/>
        <end position="71"/>
    </location>
</feature>
<evidence type="ECO:0000256" key="7">
    <source>
        <dbReference type="ARBA" id="ARBA00023136"/>
    </source>
</evidence>
<dbReference type="InterPro" id="IPR013657">
    <property type="entry name" value="SCL35B1-4/HUT1"/>
</dbReference>
<accession>A0A1G4I0G3</accession>
<dbReference type="Pfam" id="PF08449">
    <property type="entry name" value="UAA"/>
    <property type="match status" value="1"/>
</dbReference>
<dbReference type="PANTHER" id="PTHR10778:SF10">
    <property type="entry name" value="SOLUTE CARRIER FAMILY 35 MEMBER B1"/>
    <property type="match status" value="1"/>
</dbReference>
<evidence type="ECO:0000256" key="1">
    <source>
        <dbReference type="ARBA" id="ARBA00004477"/>
    </source>
</evidence>
<dbReference type="InterPro" id="IPR037185">
    <property type="entry name" value="EmrE-like"/>
</dbReference>
<organism evidence="10 11">
    <name type="scientific">Trypanosoma equiperdum</name>
    <dbReference type="NCBI Taxonomy" id="5694"/>
    <lineage>
        <taxon>Eukaryota</taxon>
        <taxon>Discoba</taxon>
        <taxon>Euglenozoa</taxon>
        <taxon>Kinetoplastea</taxon>
        <taxon>Metakinetoplastina</taxon>
        <taxon>Trypanosomatida</taxon>
        <taxon>Trypanosomatidae</taxon>
        <taxon>Trypanosoma</taxon>
    </lineage>
</organism>
<evidence type="ECO:0000256" key="2">
    <source>
        <dbReference type="ARBA" id="ARBA00010694"/>
    </source>
</evidence>
<evidence type="ECO:0000256" key="5">
    <source>
        <dbReference type="ARBA" id="ARBA00022824"/>
    </source>
</evidence>
<evidence type="ECO:0000313" key="11">
    <source>
        <dbReference type="Proteomes" id="UP000195570"/>
    </source>
</evidence>
<dbReference type="AlphaFoldDB" id="A0A1G4I0G3"/>
<dbReference type="VEuPathDB" id="TriTrypDB:TEOVI_000521700"/>
<sequence length="498" mass="54850">MLRTNGKILNGKTPSNVVAKSSGVKKKIVKIKSSSAPKPVESALTGNYGRVLFQMAICIAGIYVCFGFWSIKQERIMTKPYDAVVVVGGNTTVVSTKLSTVFVLGLVQVVMAVVVSCVLLLAERLYAGKSQKAEKEETQKPKLEKKKKGTVKPKNGEMVNRREDKKVVVGRTASNKPKRKTEEDNTALSTGADKELEANKAFRNAVLIGFTNGFASMLGFAAMRRLPYPVVLATKMSKMVPVILVGFFWHGTRYSLSKCLACALITGGSFCFYMLGEAGDESQALKSKTRNRSEVVSLFGFVLLFVNLLADGFTNSTQDKLVKVHGWTSNKLMFVTNLSTALWIGAVLLLMECLQPFATAYLSISEPVTFSPSFAAFHPLLHRLDESFRWFLRDVAPFNDFSKTMDFFNRHPEALYDVTVMSVLNAVGQMFIFRTISLFGSLTLTALTLLRKSSSVVLSIIVHGHSVTLEQWFSLAVVFAGAVWEGLIHARKEPVSSK</sequence>
<comment type="subcellular location">
    <subcellularLocation>
        <location evidence="1">Endoplasmic reticulum membrane</location>
        <topology evidence="1">Multi-pass membrane protein</topology>
    </subcellularLocation>
</comment>
<feature type="transmembrane region" description="Helical" evidence="9">
    <location>
        <begin position="295"/>
        <end position="313"/>
    </location>
</feature>